<sequence>MTTTAESRTDRVTRPALDPAERSRLESAFRVPRARFLIGLPIAVLVLIWSFNGAEFNFVKLGDGAVNMGEFLSRLFPPDFSKIGTILALLLETFQMAVVGTVLGAVLSLIVAFGASSTIAPTWLYYPTRWVMNVIRSVPDLVFALMFVSAVGLGPFAGILAMTLGSIGSIGKIFAEAMEQVDRGPVVAMEAVGASKRQVIQYGILPQAAPLLTSYTLLLFEGNVRGADHPGARRRRRHRPGADDRDAHVRLRPPQRHHHLHHRARHGDRPGQRPHPKENHMTIIDTDLVLSAPVNLRDLGGIAIDGGVLRSGLAIRTDDLAYVTEDVAARLVADGLTAVIDLRSPVEVSLTGRGPLAEHPIAYHHLPLIADVGESMDRDAPGLSHEGMARMYLRMVEGAAPQLVTALNVIAHTPGASAFHCAAGRDRTGVLAAMLLLALGADDDDIVTDYALTGANMVAIMKRTAPVMGAMWKALGFDADALAASSALLEGSMDVSMRNLLATLREQYGDPLTPLRTAGLSDATIARLRERALAV</sequence>
<feature type="region of interest" description="Disordered" evidence="8">
    <location>
        <begin position="228"/>
        <end position="278"/>
    </location>
</feature>
<evidence type="ECO:0000256" key="8">
    <source>
        <dbReference type="SAM" id="MobiDB-lite"/>
    </source>
</evidence>
<evidence type="ECO:0000256" key="4">
    <source>
        <dbReference type="ARBA" id="ARBA00022692"/>
    </source>
</evidence>
<feature type="transmembrane region" description="Helical" evidence="7">
    <location>
        <begin position="141"/>
        <end position="164"/>
    </location>
</feature>
<dbReference type="EMBL" id="CP158357">
    <property type="protein sequence ID" value="XBX76936.1"/>
    <property type="molecule type" value="Genomic_DNA"/>
</dbReference>
<feature type="domain" description="Tyrosine specific protein phosphatases" evidence="9">
    <location>
        <begin position="390"/>
        <end position="465"/>
    </location>
</feature>
<dbReference type="InterPro" id="IPR029021">
    <property type="entry name" value="Prot-tyrosine_phosphatase-like"/>
</dbReference>
<dbReference type="Gene3D" id="1.10.3720.10">
    <property type="entry name" value="MetI-like"/>
    <property type="match status" value="1"/>
</dbReference>
<dbReference type="SUPFAM" id="SSF161098">
    <property type="entry name" value="MetI-like"/>
    <property type="match status" value="1"/>
</dbReference>
<proteinExistence type="inferred from homology"/>
<feature type="compositionally biased region" description="Basic and acidic residues" evidence="8">
    <location>
        <begin position="267"/>
        <end position="278"/>
    </location>
</feature>
<feature type="compositionally biased region" description="Basic residues" evidence="8">
    <location>
        <begin position="250"/>
        <end position="266"/>
    </location>
</feature>
<protein>
    <submittedName>
        <fullName evidence="11">Tyrosine-protein phosphatase</fullName>
    </submittedName>
</protein>
<dbReference type="InterPro" id="IPR016130">
    <property type="entry name" value="Tyr_Pase_AS"/>
</dbReference>
<organism evidence="11">
    <name type="scientific">Microbacterium sp. A8/3-1</name>
    <dbReference type="NCBI Taxonomy" id="3160749"/>
    <lineage>
        <taxon>Bacteria</taxon>
        <taxon>Bacillati</taxon>
        <taxon>Actinomycetota</taxon>
        <taxon>Actinomycetes</taxon>
        <taxon>Micrococcales</taxon>
        <taxon>Microbacteriaceae</taxon>
        <taxon>Microbacterium</taxon>
    </lineage>
</organism>
<feature type="transmembrane region" description="Helical" evidence="7">
    <location>
        <begin position="98"/>
        <end position="121"/>
    </location>
</feature>
<evidence type="ECO:0000256" key="1">
    <source>
        <dbReference type="ARBA" id="ARBA00004651"/>
    </source>
</evidence>
<dbReference type="InterPro" id="IPR026893">
    <property type="entry name" value="Tyr/Ser_Pase_IphP-type"/>
</dbReference>
<accession>A0AAU7VS03</accession>
<comment type="similarity">
    <text evidence="7">Belongs to the binding-protein-dependent transport system permease family.</text>
</comment>
<dbReference type="GO" id="GO:0005886">
    <property type="term" value="C:plasma membrane"/>
    <property type="evidence" value="ECO:0007669"/>
    <property type="project" value="UniProtKB-SubCell"/>
</dbReference>
<evidence type="ECO:0000256" key="6">
    <source>
        <dbReference type="ARBA" id="ARBA00023136"/>
    </source>
</evidence>
<dbReference type="CDD" id="cd06261">
    <property type="entry name" value="TM_PBP2"/>
    <property type="match status" value="1"/>
</dbReference>
<dbReference type="InterPro" id="IPR035906">
    <property type="entry name" value="MetI-like_sf"/>
</dbReference>
<name>A0AAU7VS03_9MICO</name>
<evidence type="ECO:0000259" key="9">
    <source>
        <dbReference type="PROSITE" id="PS50056"/>
    </source>
</evidence>
<dbReference type="AlphaFoldDB" id="A0AAU7VS03"/>
<keyword evidence="5 7" id="KW-1133">Transmembrane helix</keyword>
<dbReference type="InterPro" id="IPR000515">
    <property type="entry name" value="MetI-like"/>
</dbReference>
<dbReference type="Pfam" id="PF13350">
    <property type="entry name" value="Y_phosphatase3"/>
    <property type="match status" value="1"/>
</dbReference>
<dbReference type="SUPFAM" id="SSF52799">
    <property type="entry name" value="(Phosphotyrosine protein) phosphatases II"/>
    <property type="match status" value="1"/>
</dbReference>
<dbReference type="PANTHER" id="PTHR30043">
    <property type="entry name" value="PHOSPHONATES TRANSPORT SYSTEM PERMEASE PROTEIN"/>
    <property type="match status" value="1"/>
</dbReference>
<feature type="compositionally biased region" description="Basic and acidic residues" evidence="8">
    <location>
        <begin position="240"/>
        <end position="249"/>
    </location>
</feature>
<evidence type="ECO:0000256" key="3">
    <source>
        <dbReference type="ARBA" id="ARBA00022475"/>
    </source>
</evidence>
<evidence type="ECO:0000256" key="5">
    <source>
        <dbReference type="ARBA" id="ARBA00022989"/>
    </source>
</evidence>
<dbReference type="Gene3D" id="3.90.190.10">
    <property type="entry name" value="Protein tyrosine phosphatase superfamily"/>
    <property type="match status" value="1"/>
</dbReference>
<evidence type="ECO:0000256" key="2">
    <source>
        <dbReference type="ARBA" id="ARBA00022448"/>
    </source>
</evidence>
<keyword evidence="6 7" id="KW-0472">Membrane</keyword>
<dbReference type="Pfam" id="PF00528">
    <property type="entry name" value="BPD_transp_1"/>
    <property type="match status" value="1"/>
</dbReference>
<dbReference type="InterPro" id="IPR000387">
    <property type="entry name" value="Tyr_Pase_dom"/>
</dbReference>
<comment type="subcellular location">
    <subcellularLocation>
        <location evidence="1 7">Cell membrane</location>
        <topology evidence="1 7">Multi-pass membrane protein</topology>
    </subcellularLocation>
</comment>
<keyword evidence="3" id="KW-1003">Cell membrane</keyword>
<dbReference type="PROSITE" id="PS50056">
    <property type="entry name" value="TYR_PHOSPHATASE_2"/>
    <property type="match status" value="1"/>
</dbReference>
<reference evidence="11" key="1">
    <citation type="submission" date="2024-06" db="EMBL/GenBank/DDBJ databases">
        <title>Draft genome sequence of Microbacterium sp. strain A8/3-1, isolated from Oxytropis tragacanthoides Fisch. ex DC. Root nodules in the Altai region of Russia.</title>
        <authorList>
            <person name="Sazanova A."/>
            <person name="Guro P."/>
            <person name="Kuznetsova I."/>
            <person name="Belimov A."/>
            <person name="Safronova V."/>
        </authorList>
    </citation>
    <scope>NUCLEOTIDE SEQUENCE</scope>
    <source>
        <strain evidence="11">A8/3-1</strain>
    </source>
</reference>
<keyword evidence="2 7" id="KW-0813">Transport</keyword>
<dbReference type="GO" id="GO:0055085">
    <property type="term" value="P:transmembrane transport"/>
    <property type="evidence" value="ECO:0007669"/>
    <property type="project" value="InterPro"/>
</dbReference>
<dbReference type="PROSITE" id="PS00383">
    <property type="entry name" value="TYR_PHOSPHATASE_1"/>
    <property type="match status" value="1"/>
</dbReference>
<dbReference type="PROSITE" id="PS50928">
    <property type="entry name" value="ABC_TM1"/>
    <property type="match status" value="1"/>
</dbReference>
<evidence type="ECO:0000256" key="7">
    <source>
        <dbReference type="RuleBase" id="RU363032"/>
    </source>
</evidence>
<feature type="transmembrane region" description="Helical" evidence="7">
    <location>
        <begin position="34"/>
        <end position="51"/>
    </location>
</feature>
<gene>
    <name evidence="11" type="ORF">ABS642_13550</name>
</gene>
<evidence type="ECO:0000313" key="11">
    <source>
        <dbReference type="EMBL" id="XBX76936.1"/>
    </source>
</evidence>
<dbReference type="GO" id="GO:0004721">
    <property type="term" value="F:phosphoprotein phosphatase activity"/>
    <property type="evidence" value="ECO:0007669"/>
    <property type="project" value="InterPro"/>
</dbReference>
<evidence type="ECO:0000259" key="10">
    <source>
        <dbReference type="PROSITE" id="PS50928"/>
    </source>
</evidence>
<dbReference type="RefSeq" id="WP_350350508.1">
    <property type="nucleotide sequence ID" value="NZ_CP158357.1"/>
</dbReference>
<keyword evidence="4 7" id="KW-0812">Transmembrane</keyword>
<dbReference type="PANTHER" id="PTHR30043:SF1">
    <property type="entry name" value="ABC TRANSPORT SYSTEM PERMEASE PROTEIN P69"/>
    <property type="match status" value="1"/>
</dbReference>
<feature type="domain" description="ABC transmembrane type-1" evidence="10">
    <location>
        <begin position="90"/>
        <end position="301"/>
    </location>
</feature>